<keyword evidence="4" id="KW-1185">Reference proteome</keyword>
<dbReference type="Gene3D" id="2.60.120.590">
    <property type="entry name" value="Alpha-ketoglutarate-dependent dioxygenase AlkB-like"/>
    <property type="match status" value="1"/>
</dbReference>
<dbReference type="GeneID" id="68102270"/>
<dbReference type="RefSeq" id="XP_044555133.1">
    <property type="nucleotide sequence ID" value="XM_044700045.1"/>
</dbReference>
<dbReference type="EMBL" id="PYSW02000003">
    <property type="protein sequence ID" value="KAG2393239.1"/>
    <property type="molecule type" value="Genomic_DNA"/>
</dbReference>
<evidence type="ECO:0000256" key="1">
    <source>
        <dbReference type="SAM" id="MobiDB-lite"/>
    </source>
</evidence>
<proteinExistence type="predicted"/>
<evidence type="ECO:0000313" key="3">
    <source>
        <dbReference type="EMBL" id="KAG2393239.1"/>
    </source>
</evidence>
<dbReference type="SUPFAM" id="SSF51197">
    <property type="entry name" value="Clavaminate synthase-like"/>
    <property type="match status" value="1"/>
</dbReference>
<dbReference type="InterPro" id="IPR037151">
    <property type="entry name" value="AlkB-like_sf"/>
</dbReference>
<reference evidence="3 4" key="1">
    <citation type="journal article" date="2018" name="BMC Genomics">
        <title>The genome of Naegleria lovaniensis, the basis for a comparative approach to unravel pathogenicity factors of the human pathogenic amoeba N. fowleri.</title>
        <authorList>
            <person name="Liechti N."/>
            <person name="Schurch N."/>
            <person name="Bruggmann R."/>
            <person name="Wittwer M."/>
        </authorList>
    </citation>
    <scope>NUCLEOTIDE SEQUENCE [LARGE SCALE GENOMIC DNA]</scope>
    <source>
        <strain evidence="3 4">ATCC 30569</strain>
    </source>
</reference>
<dbReference type="InterPro" id="IPR027450">
    <property type="entry name" value="AlkB-like"/>
</dbReference>
<organism evidence="3 4">
    <name type="scientific">Naegleria lovaniensis</name>
    <name type="common">Amoeba</name>
    <dbReference type="NCBI Taxonomy" id="51637"/>
    <lineage>
        <taxon>Eukaryota</taxon>
        <taxon>Discoba</taxon>
        <taxon>Heterolobosea</taxon>
        <taxon>Tetramitia</taxon>
        <taxon>Eutetramitia</taxon>
        <taxon>Vahlkampfiidae</taxon>
        <taxon>Naegleria</taxon>
    </lineage>
</organism>
<dbReference type="PANTHER" id="PTHR31212">
    <property type="entry name" value="ALPHA-KETOGLUTARATE-DEPENDENT DIOXYGENASE ALKB HOMOLOG 3"/>
    <property type="match status" value="1"/>
</dbReference>
<protein>
    <recommendedName>
        <fullName evidence="2">Fe2OG dioxygenase domain-containing protein</fullName>
    </recommendedName>
</protein>
<dbReference type="AlphaFoldDB" id="A0AA88GZ42"/>
<dbReference type="InterPro" id="IPR005123">
    <property type="entry name" value="Oxoglu/Fe-dep_dioxygenase_dom"/>
</dbReference>
<comment type="caution">
    <text evidence="3">The sequence shown here is derived from an EMBL/GenBank/DDBJ whole genome shotgun (WGS) entry which is preliminary data.</text>
</comment>
<feature type="compositionally biased region" description="Low complexity" evidence="1">
    <location>
        <begin position="33"/>
        <end position="51"/>
    </location>
</feature>
<feature type="domain" description="Fe2OG dioxygenase" evidence="2">
    <location>
        <begin position="159"/>
        <end position="277"/>
    </location>
</feature>
<dbReference type="PROSITE" id="PS51471">
    <property type="entry name" value="FE2OG_OXY"/>
    <property type="match status" value="1"/>
</dbReference>
<gene>
    <name evidence="3" type="ORF">C9374_009816</name>
</gene>
<dbReference type="GO" id="GO:0006307">
    <property type="term" value="P:DNA alkylation repair"/>
    <property type="evidence" value="ECO:0007669"/>
    <property type="project" value="InterPro"/>
</dbReference>
<evidence type="ECO:0000259" key="2">
    <source>
        <dbReference type="PROSITE" id="PS51471"/>
    </source>
</evidence>
<sequence length="278" mass="32119">MKRTKEQTTILDIIKSESKKKKVENTTPIKPVNTNVTNTSSTSATSSSQTDSTKNFTYLINDIDTNGSQVKYVPNFLSKTESKQLFDKLMQVCTWERDEYNIFGKKILSPRKISAFGETNYVSKLKGNYSQRHRRPTHSEWPEELIALKEKVEKFTGEQFTFALINRYDSGQDSIMWHSDQEKDLAQHSSIVSISLGEVRDFQFRPIPDKRDNEEGENESSNKDGKKRKKSPIITKALENGSMVVMNYQTQRNYQHALPKRKNVQGVRLNVTFRHVVR</sequence>
<dbReference type="GO" id="GO:0051213">
    <property type="term" value="F:dioxygenase activity"/>
    <property type="evidence" value="ECO:0007669"/>
    <property type="project" value="InterPro"/>
</dbReference>
<dbReference type="PANTHER" id="PTHR31212:SF4">
    <property type="entry name" value="ALPHA-KETOGLUTARATE-DEPENDENT DIOXYGENASE ALKB HOMOLOG 3"/>
    <property type="match status" value="1"/>
</dbReference>
<dbReference type="Proteomes" id="UP000816034">
    <property type="component" value="Unassembled WGS sequence"/>
</dbReference>
<dbReference type="InterPro" id="IPR032854">
    <property type="entry name" value="ALKBH3"/>
</dbReference>
<feature type="region of interest" description="Disordered" evidence="1">
    <location>
        <begin position="205"/>
        <end position="234"/>
    </location>
</feature>
<feature type="region of interest" description="Disordered" evidence="1">
    <location>
        <begin position="19"/>
        <end position="51"/>
    </location>
</feature>
<accession>A0AA88GZ42</accession>
<name>A0AA88GZ42_NAELO</name>
<evidence type="ECO:0000313" key="4">
    <source>
        <dbReference type="Proteomes" id="UP000816034"/>
    </source>
</evidence>
<dbReference type="Pfam" id="PF13532">
    <property type="entry name" value="2OG-FeII_Oxy_2"/>
    <property type="match status" value="1"/>
</dbReference>